<dbReference type="GO" id="GO:0009244">
    <property type="term" value="P:lipopolysaccharide core region biosynthetic process"/>
    <property type="evidence" value="ECO:0007669"/>
    <property type="project" value="UniProtKB-UniRule"/>
</dbReference>
<dbReference type="InterPro" id="IPR007507">
    <property type="entry name" value="Glycos_transf_N"/>
</dbReference>
<evidence type="ECO:0000256" key="6">
    <source>
        <dbReference type="ARBA" id="ARBA00049183"/>
    </source>
</evidence>
<dbReference type="InterPro" id="IPR038107">
    <property type="entry name" value="Glycos_transf_N_sf"/>
</dbReference>
<evidence type="ECO:0000313" key="12">
    <source>
        <dbReference type="Proteomes" id="UP001302494"/>
    </source>
</evidence>
<dbReference type="Proteomes" id="UP001302494">
    <property type="component" value="Chromosome"/>
</dbReference>
<dbReference type="InterPro" id="IPR039901">
    <property type="entry name" value="Kdotransferase"/>
</dbReference>
<comment type="similarity">
    <text evidence="9">Belongs to the glycosyltransferase group 1 family.</text>
</comment>
<keyword evidence="12" id="KW-1185">Reference proteome</keyword>
<dbReference type="EMBL" id="CP116968">
    <property type="protein sequence ID" value="WNM62863.1"/>
    <property type="molecule type" value="Genomic_DNA"/>
</dbReference>
<feature type="domain" description="3-deoxy-D-manno-octulosonic-acid transferase N-terminal" evidence="10">
    <location>
        <begin position="34"/>
        <end position="210"/>
    </location>
</feature>
<dbReference type="Gene3D" id="3.40.50.11720">
    <property type="entry name" value="3-Deoxy-D-manno-octulosonic-acid transferase, N-terminal domain"/>
    <property type="match status" value="1"/>
</dbReference>
<evidence type="ECO:0000259" key="10">
    <source>
        <dbReference type="Pfam" id="PF04413"/>
    </source>
</evidence>
<keyword evidence="9" id="KW-0472">Membrane</keyword>
<feature type="active site" description="Proton acceptor" evidence="7">
    <location>
        <position position="59"/>
    </location>
</feature>
<evidence type="ECO:0000256" key="5">
    <source>
        <dbReference type="ARBA" id="ARBA00031445"/>
    </source>
</evidence>
<accession>A0AA96JWS6</accession>
<feature type="transmembrane region" description="Helical" evidence="9">
    <location>
        <begin position="6"/>
        <end position="23"/>
    </location>
</feature>
<evidence type="ECO:0000256" key="1">
    <source>
        <dbReference type="ARBA" id="ARBA00004713"/>
    </source>
</evidence>
<dbReference type="Gene3D" id="3.40.50.2000">
    <property type="entry name" value="Glycogen Phosphorylase B"/>
    <property type="match status" value="1"/>
</dbReference>
<evidence type="ECO:0000256" key="9">
    <source>
        <dbReference type="RuleBase" id="RU365103"/>
    </source>
</evidence>
<reference evidence="11 12" key="1">
    <citation type="submission" date="2023-01" db="EMBL/GenBank/DDBJ databases">
        <title>Cultivation and genomic characterization of new, ubiquitous marine nitrite-oxidizing bacteria from the Nitrospirales.</title>
        <authorList>
            <person name="Mueller A.J."/>
            <person name="Daebeler A."/>
            <person name="Herbold C.W."/>
            <person name="Kirkegaard R.H."/>
            <person name="Daims H."/>
        </authorList>
    </citation>
    <scope>NUCLEOTIDE SEQUENCE [LARGE SCALE GENOMIC DNA]</scope>
    <source>
        <strain evidence="11 12">DK</strain>
    </source>
</reference>
<evidence type="ECO:0000256" key="8">
    <source>
        <dbReference type="PIRSR" id="PIRSR639901-2"/>
    </source>
</evidence>
<name>A0AA96JWS6_9BACT</name>
<keyword evidence="9" id="KW-1133">Transmembrane helix</keyword>
<protein>
    <recommendedName>
        <fullName evidence="3 9">3-deoxy-D-manno-octulosonic acid transferase</fullName>
        <shortName evidence="9">Kdo transferase</shortName>
        <ecNumber evidence="2 9">2.4.99.12</ecNumber>
    </recommendedName>
    <alternativeName>
        <fullName evidence="5 9">Lipid IV(A) 3-deoxy-D-manno-octulosonic acid transferase</fullName>
    </alternativeName>
</protein>
<keyword evidence="9" id="KW-0812">Transmembrane</keyword>
<dbReference type="EC" id="2.4.99.12" evidence="2 9"/>
<keyword evidence="4 9" id="KW-0808">Transferase</keyword>
<dbReference type="GO" id="GO:0005886">
    <property type="term" value="C:plasma membrane"/>
    <property type="evidence" value="ECO:0007669"/>
    <property type="project" value="UniProtKB-SubCell"/>
</dbReference>
<dbReference type="SUPFAM" id="SSF53756">
    <property type="entry name" value="UDP-Glycosyltransferase/glycogen phosphorylase"/>
    <property type="match status" value="1"/>
</dbReference>
<feature type="site" description="Transition state stabilizer" evidence="8">
    <location>
        <position position="207"/>
    </location>
</feature>
<comment type="pathway">
    <text evidence="1 9">Bacterial outer membrane biogenesis; LPS core biosynthesis.</text>
</comment>
<keyword evidence="9" id="KW-1003">Cell membrane</keyword>
<evidence type="ECO:0000256" key="2">
    <source>
        <dbReference type="ARBA" id="ARBA00012621"/>
    </source>
</evidence>
<comment type="subcellular location">
    <subcellularLocation>
        <location evidence="9">Cell membrane</location>
    </subcellularLocation>
</comment>
<organism evidence="11 12">
    <name type="scientific">Candidatus Nitrospira neomarina</name>
    <dbReference type="NCBI Taxonomy" id="3020899"/>
    <lineage>
        <taxon>Bacteria</taxon>
        <taxon>Pseudomonadati</taxon>
        <taxon>Nitrospirota</taxon>
        <taxon>Nitrospiria</taxon>
        <taxon>Nitrospirales</taxon>
        <taxon>Nitrospiraceae</taxon>
        <taxon>Nitrospira</taxon>
    </lineage>
</organism>
<gene>
    <name evidence="11" type="ORF">PQG83_03680</name>
</gene>
<dbReference type="PANTHER" id="PTHR42755">
    <property type="entry name" value="3-DEOXY-MANNO-OCTULOSONATE CYTIDYLYLTRANSFERASE"/>
    <property type="match status" value="1"/>
</dbReference>
<comment type="catalytic activity">
    <reaction evidence="6 9">
        <text>lipid IVA (E. coli) + CMP-3-deoxy-beta-D-manno-octulosonate = alpha-Kdo-(2-&gt;6)-lipid IVA (E. coli) + CMP + H(+)</text>
        <dbReference type="Rhea" id="RHEA:28066"/>
        <dbReference type="ChEBI" id="CHEBI:15378"/>
        <dbReference type="ChEBI" id="CHEBI:58603"/>
        <dbReference type="ChEBI" id="CHEBI:60364"/>
        <dbReference type="ChEBI" id="CHEBI:60377"/>
        <dbReference type="ChEBI" id="CHEBI:85987"/>
        <dbReference type="EC" id="2.4.99.12"/>
    </reaction>
</comment>
<evidence type="ECO:0000256" key="4">
    <source>
        <dbReference type="ARBA" id="ARBA00022679"/>
    </source>
</evidence>
<keyword evidence="9" id="KW-0448">Lipopolysaccharide biosynthesis</keyword>
<dbReference type="KEGG" id="nneo:PQG83_03680"/>
<evidence type="ECO:0000313" key="11">
    <source>
        <dbReference type="EMBL" id="WNM62863.1"/>
    </source>
</evidence>
<dbReference type="FunFam" id="3.40.50.11720:FF:000001">
    <property type="entry name" value="3-deoxy-D-manno-octulosonic acid transferase"/>
    <property type="match status" value="1"/>
</dbReference>
<dbReference type="AlphaFoldDB" id="A0AA96JWS6"/>
<evidence type="ECO:0000256" key="7">
    <source>
        <dbReference type="PIRSR" id="PIRSR639901-1"/>
    </source>
</evidence>
<comment type="function">
    <text evidence="9">Involved in lipopolysaccharide (LPS) biosynthesis. Catalyzes the transfer of 3-deoxy-D-manno-octulosonate (Kdo) residue(s) from CMP-Kdo to lipid IV(A), the tetraacyldisaccharide-1,4'-bisphosphate precursor of lipid A.</text>
</comment>
<evidence type="ECO:0000256" key="3">
    <source>
        <dbReference type="ARBA" id="ARBA00019077"/>
    </source>
</evidence>
<dbReference type="RefSeq" id="WP_312746888.1">
    <property type="nucleotide sequence ID" value="NZ_CP116968.1"/>
</dbReference>
<dbReference type="Pfam" id="PF04413">
    <property type="entry name" value="Glycos_transf_N"/>
    <property type="match status" value="1"/>
</dbReference>
<sequence length="453" mass="51013">MYYVIYNVLLVLAFPIIIGLLLTKKRSQRGLWCRLGAVPAELRDLQKPVIWIHAVSLGEVATIVPLLHAMKARYPQWPLVVSTVTETGREVVIKRLEGVAVHCYAPVDFWWAVDRYIRILQPQLFILVESEFWPNLLKNLERHRVPICLVNGRISSRSFARYRWVRGMMKQVLSCLDLALMQSEHDAERIGRLGAEPNTIHVTGNMKFDQGLGQGHSADTHVSFRALFACQAAEVLIVAGSTHPQEEECLLDAYRQVIAQHPQAVLVMAPRHIERAAALEKVIQQYGFACVRRSRLVKDVGEQAFQKGPRVIVLDTRGELAFVYREAWVTFVGGTLVPVGGHNLLEPAQWGRPVLFGPYVDHCRDIAGRLLRAGGGIQIQNQEDLASQWVRLIAHPSAAEEMGQRALEMVRTHGGVITRNLQWIDQLLNKDNSAFFSLSAKGPSSRKSQEVLR</sequence>
<dbReference type="PANTHER" id="PTHR42755:SF1">
    <property type="entry name" value="3-DEOXY-D-MANNO-OCTULOSONIC ACID TRANSFERASE, MITOCHONDRIAL-RELATED"/>
    <property type="match status" value="1"/>
</dbReference>
<dbReference type="GO" id="GO:0009245">
    <property type="term" value="P:lipid A biosynthetic process"/>
    <property type="evidence" value="ECO:0007669"/>
    <property type="project" value="TreeGrafter"/>
</dbReference>
<dbReference type="GO" id="GO:0043842">
    <property type="term" value="F:Kdo transferase activity"/>
    <property type="evidence" value="ECO:0007669"/>
    <property type="project" value="UniProtKB-EC"/>
</dbReference>
<feature type="site" description="Transition state stabilizer" evidence="8">
    <location>
        <position position="129"/>
    </location>
</feature>
<proteinExistence type="inferred from homology"/>